<dbReference type="AlphaFoldDB" id="A0A3D8IGN3"/>
<evidence type="ECO:0000313" key="4">
    <source>
        <dbReference type="Proteomes" id="UP000256650"/>
    </source>
</evidence>
<name>A0A3D8IGN3_9HELI</name>
<dbReference type="GO" id="GO:0000160">
    <property type="term" value="P:phosphorelay signal transduction system"/>
    <property type="evidence" value="ECO:0007669"/>
    <property type="project" value="InterPro"/>
</dbReference>
<evidence type="ECO:0000259" key="2">
    <source>
        <dbReference type="PROSITE" id="PS50110"/>
    </source>
</evidence>
<dbReference type="InterPro" id="IPR001789">
    <property type="entry name" value="Sig_transdc_resp-reg_receiver"/>
</dbReference>
<dbReference type="OrthoDB" id="5328923at2"/>
<protein>
    <recommendedName>
        <fullName evidence="2">Response regulatory domain-containing protein</fullName>
    </recommendedName>
</protein>
<dbReference type="PROSITE" id="PS50110">
    <property type="entry name" value="RESPONSE_REGULATORY"/>
    <property type="match status" value="1"/>
</dbReference>
<accession>A0A3D8IGN3</accession>
<reference evidence="3 4" key="1">
    <citation type="submission" date="2018-04" db="EMBL/GenBank/DDBJ databases">
        <title>Novel Campyloabacter and Helicobacter Species and Strains.</title>
        <authorList>
            <person name="Mannion A.J."/>
            <person name="Shen Z."/>
            <person name="Fox J.G."/>
        </authorList>
    </citation>
    <scope>NUCLEOTIDE SEQUENCE [LARGE SCALE GENOMIC DNA]</scope>
    <source>
        <strain evidence="3 4">MIT 99-5101</strain>
    </source>
</reference>
<dbReference type="EMBL" id="NXLS01000001">
    <property type="protein sequence ID" value="RDU64417.1"/>
    <property type="molecule type" value="Genomic_DNA"/>
</dbReference>
<comment type="caution">
    <text evidence="3">The sequence shown here is derived from an EMBL/GenBank/DDBJ whole genome shotgun (WGS) entry which is preliminary data.</text>
</comment>
<dbReference type="SUPFAM" id="SSF52172">
    <property type="entry name" value="CheY-like"/>
    <property type="match status" value="1"/>
</dbReference>
<proteinExistence type="predicted"/>
<evidence type="ECO:0000256" key="1">
    <source>
        <dbReference type="PROSITE-ProRule" id="PRU00169"/>
    </source>
</evidence>
<dbReference type="Proteomes" id="UP000256650">
    <property type="component" value="Unassembled WGS sequence"/>
</dbReference>
<feature type="domain" description="Response regulatory" evidence="2">
    <location>
        <begin position="358"/>
        <end position="478"/>
    </location>
</feature>
<evidence type="ECO:0000313" key="3">
    <source>
        <dbReference type="EMBL" id="RDU64417.1"/>
    </source>
</evidence>
<dbReference type="InterPro" id="IPR011006">
    <property type="entry name" value="CheY-like_superfamily"/>
</dbReference>
<dbReference type="RefSeq" id="WP_115550751.1">
    <property type="nucleotide sequence ID" value="NZ_CAONBV010000153.1"/>
</dbReference>
<comment type="caution">
    <text evidence="1">Lacks conserved residue(s) required for the propagation of feature annotation.</text>
</comment>
<dbReference type="Gene3D" id="3.40.50.2300">
    <property type="match status" value="1"/>
</dbReference>
<dbReference type="GeneID" id="82534872"/>
<organism evidence="3 4">
    <name type="scientific">Helicobacter ganmani</name>
    <dbReference type="NCBI Taxonomy" id="60246"/>
    <lineage>
        <taxon>Bacteria</taxon>
        <taxon>Pseudomonadati</taxon>
        <taxon>Campylobacterota</taxon>
        <taxon>Epsilonproteobacteria</taxon>
        <taxon>Campylobacterales</taxon>
        <taxon>Helicobacteraceae</taxon>
        <taxon>Helicobacter</taxon>
    </lineage>
</organism>
<sequence length="478" mass="56277">MNGFLVGLNAQKKRGLIEQAHNKRKFEFDLRVWDGDFKEITPNMEVEFELTDDKKQVSVVRPKKVPLEEFAIHQTKSIKDCIYDYFGGTENLIKHYEKDINSNKDLDFLRIKRFLFTAYNDLFELDSTIPNLALSNLKSELGKLDKEYESFIKKSSYPPQYSYEKIFLAHQIEFVKNEELIQTTQSIIKSTTIQQASMGEALKNMENQFAARHDKSSASYIQAQNNLKNFRKRYVDLLHYLSQQKEKLAKITKAGEEFSEKFFEPFLKNYLPLTKELKKDFIKLLNAKAYDLDFLLWERAKRSLSVRRFFIEAGITGTYSSKTFLKYFLRSLDHNKIRKETKGLFDLLKYLEAFSKRNILLIQEDPKDGKYYKEYLRNFDSDLQVSTSSDPRDNLRLSQPLEFHIVVMEWEVKEMDILAFRKKYIEMFKDSVGIPVFCAIISKGMSEETLQNAKKEGISYFVTKGSTDQFIDMMRMIL</sequence>
<keyword evidence="4" id="KW-1185">Reference proteome</keyword>
<gene>
    <name evidence="3" type="ORF">CQA43_00995</name>
</gene>